<name>A0ABT8LFK6_9BACT</name>
<dbReference type="InterPro" id="IPR010496">
    <property type="entry name" value="AL/BT2_dom"/>
</dbReference>
<keyword evidence="4" id="KW-1185">Reference proteome</keyword>
<dbReference type="PROSITE" id="PS51820">
    <property type="entry name" value="PA14"/>
    <property type="match status" value="1"/>
</dbReference>
<dbReference type="Pfam" id="PF06439">
    <property type="entry name" value="3keto-disac_hyd"/>
    <property type="match status" value="1"/>
</dbReference>
<accession>A0ABT8LFK6</accession>
<comment type="caution">
    <text evidence="3">The sequence shown here is derived from an EMBL/GenBank/DDBJ whole genome shotgun (WGS) entry which is preliminary data.</text>
</comment>
<protein>
    <submittedName>
        <fullName evidence="3">DUF1080 domain-containing protein</fullName>
    </submittedName>
</protein>
<sequence>MKQKECIRYWLFLLMTSILVTACTDKKEQASSKIPEKIPLKVLALNDMSAFDAPDNGWELVKDIYPNLLPVDIGNAEALTTVPGNGVLLKNNEEGQSPMISAGFEHEDLEVELSFLLPKNATATLLFQGKYGLELRDTWRNNSPGLNFCGTIPSSDNSNIIPSVNACKAPGLWQQLKVFFRCPRVDEQGNTIKEASFEYVYLNGHLIHKNVPLSAVSGTASAEDKKAGPLVFRTESPHFAIKDIKYQAYALAEISFEDITYRVYDSLFKSFPDFTTLQATDSGNTTAFEIPQLNLPYKHYGIVFKGTLNVPFTDTYLWQVDFGDGGEIVIDGKSIRRFIRNSGEFEERGALVDIEVGQHPFEIRLTKSSWRKNINIFYESASISKKDLVHDLTQKANRNPVSPILVKAFKQPEMVRGFVKHLGETKTHVISVGDPKGVHYTYNLKTGSLIKLWKGQFGDATAMWHSRGNTQLWHSGNFTLDIPDGAPVARLNAESDSWPKSSPESINFHGYHMDLEQRPVFDYSFDNLKVEEHIKPSADNLGLTKSIHINGDNISGSLWYRLASGEKIVQLSDLLYLVDGNYFLRMEPDNDPVPILRNDSELLVSIPKKLQSTIQYSLIW</sequence>
<dbReference type="SUPFAM" id="SSF56988">
    <property type="entry name" value="Anthrax protective antigen"/>
    <property type="match status" value="1"/>
</dbReference>
<evidence type="ECO:0000313" key="4">
    <source>
        <dbReference type="Proteomes" id="UP001172083"/>
    </source>
</evidence>
<feature type="signal peptide" evidence="1">
    <location>
        <begin position="1"/>
        <end position="22"/>
    </location>
</feature>
<gene>
    <name evidence="3" type="ORF">QQ020_25910</name>
</gene>
<dbReference type="Proteomes" id="UP001172083">
    <property type="component" value="Unassembled WGS sequence"/>
</dbReference>
<dbReference type="RefSeq" id="WP_346760869.1">
    <property type="nucleotide sequence ID" value="NZ_JAUJEB010000006.1"/>
</dbReference>
<organism evidence="3 4">
    <name type="scientific">Agaribacillus aureus</name>
    <dbReference type="NCBI Taxonomy" id="3051825"/>
    <lineage>
        <taxon>Bacteria</taxon>
        <taxon>Pseudomonadati</taxon>
        <taxon>Bacteroidota</taxon>
        <taxon>Cytophagia</taxon>
        <taxon>Cytophagales</taxon>
        <taxon>Splendidivirgaceae</taxon>
        <taxon>Agaribacillus</taxon>
    </lineage>
</organism>
<evidence type="ECO:0000259" key="2">
    <source>
        <dbReference type="PROSITE" id="PS51820"/>
    </source>
</evidence>
<reference evidence="3" key="1">
    <citation type="submission" date="2023-06" db="EMBL/GenBank/DDBJ databases">
        <title>Genomic of Agaribacillus aureum.</title>
        <authorList>
            <person name="Wang G."/>
        </authorList>
    </citation>
    <scope>NUCLEOTIDE SEQUENCE</scope>
    <source>
        <strain evidence="3">BMA12</strain>
    </source>
</reference>
<dbReference type="EMBL" id="JAUJEB010000006">
    <property type="protein sequence ID" value="MDN5215540.1"/>
    <property type="molecule type" value="Genomic_DNA"/>
</dbReference>
<feature type="domain" description="PA14" evidence="2">
    <location>
        <begin position="254"/>
        <end position="397"/>
    </location>
</feature>
<feature type="chain" id="PRO_5046902995" evidence="1">
    <location>
        <begin position="23"/>
        <end position="620"/>
    </location>
</feature>
<evidence type="ECO:0000256" key="1">
    <source>
        <dbReference type="SAM" id="SignalP"/>
    </source>
</evidence>
<evidence type="ECO:0000313" key="3">
    <source>
        <dbReference type="EMBL" id="MDN5215540.1"/>
    </source>
</evidence>
<dbReference type="InterPro" id="IPR037524">
    <property type="entry name" value="PA14/GLEYA"/>
</dbReference>
<keyword evidence="1" id="KW-0732">Signal</keyword>
<dbReference type="Gene3D" id="2.60.120.560">
    <property type="entry name" value="Exo-inulinase, domain 1"/>
    <property type="match status" value="1"/>
</dbReference>
<dbReference type="PROSITE" id="PS51257">
    <property type="entry name" value="PROKAR_LIPOPROTEIN"/>
    <property type="match status" value="1"/>
</dbReference>
<proteinExistence type="predicted"/>